<evidence type="ECO:0000256" key="2">
    <source>
        <dbReference type="SAM" id="MobiDB-lite"/>
    </source>
</evidence>
<feature type="coiled-coil region" evidence="1">
    <location>
        <begin position="81"/>
        <end position="112"/>
    </location>
</feature>
<accession>A0ABY3ERE3</accession>
<proteinExistence type="predicted"/>
<dbReference type="EMBL" id="VCIZ01000003">
    <property type="protein sequence ID" value="TSP13376.1"/>
    <property type="molecule type" value="Genomic_DNA"/>
</dbReference>
<keyword evidence="4" id="KW-1185">Reference proteome</keyword>
<feature type="compositionally biased region" description="Polar residues" evidence="2">
    <location>
        <begin position="1"/>
        <end position="12"/>
    </location>
</feature>
<gene>
    <name evidence="3" type="ORF">FGG12_06920</name>
</gene>
<reference evidence="3 4" key="1">
    <citation type="submission" date="2019-05" db="EMBL/GenBank/DDBJ databases">
        <title>Whole genome sequence analysis of Cupriavidus campinensis S14E4C strain.</title>
        <authorList>
            <person name="Abbaszade G."/>
            <person name="Szabo A."/>
            <person name="Toumi M."/>
            <person name="Toth E."/>
        </authorList>
    </citation>
    <scope>NUCLEOTIDE SEQUENCE [LARGE SCALE GENOMIC DNA]</scope>
    <source>
        <strain evidence="3 4">S14E4C</strain>
    </source>
</reference>
<dbReference type="Proteomes" id="UP000318943">
    <property type="component" value="Unassembled WGS sequence"/>
</dbReference>
<evidence type="ECO:0000313" key="4">
    <source>
        <dbReference type="Proteomes" id="UP000318943"/>
    </source>
</evidence>
<evidence type="ECO:0000313" key="3">
    <source>
        <dbReference type="EMBL" id="TSP13376.1"/>
    </source>
</evidence>
<protein>
    <recommendedName>
        <fullName evidence="5">Chemotaxis protein</fullName>
    </recommendedName>
</protein>
<evidence type="ECO:0000256" key="1">
    <source>
        <dbReference type="SAM" id="Coils"/>
    </source>
</evidence>
<comment type="caution">
    <text evidence="3">The sequence shown here is derived from an EMBL/GenBank/DDBJ whole genome shotgun (WGS) entry which is preliminary data.</text>
</comment>
<evidence type="ECO:0008006" key="5">
    <source>
        <dbReference type="Google" id="ProtNLM"/>
    </source>
</evidence>
<organism evidence="3 4">
    <name type="scientific">Cupriavidus campinensis</name>
    <dbReference type="NCBI Taxonomy" id="151783"/>
    <lineage>
        <taxon>Bacteria</taxon>
        <taxon>Pseudomonadati</taxon>
        <taxon>Pseudomonadota</taxon>
        <taxon>Betaproteobacteria</taxon>
        <taxon>Burkholderiales</taxon>
        <taxon>Burkholderiaceae</taxon>
        <taxon>Cupriavidus</taxon>
    </lineage>
</organism>
<feature type="region of interest" description="Disordered" evidence="2">
    <location>
        <begin position="1"/>
        <end position="49"/>
    </location>
</feature>
<name>A0ABY3ERE3_9BURK</name>
<dbReference type="RefSeq" id="WP_144196942.1">
    <property type="nucleotide sequence ID" value="NZ_VCIZ01000003.1"/>
</dbReference>
<keyword evidence="1" id="KW-0175">Coiled coil</keyword>
<sequence>MQITPSLGSSGTKTRDLPAPVAAASPDQAEAGQGPFSTSSAADGRNRITVSHGGRVLAKTKDDGTDAVTRAIQDSKYPEEIKKLMIKIRELQAQLREKAAELQEVAADQKLAPRQREMKTAALRDAVGTITSAIRTATATLNDTLTVMRFSRADRDAIGVLLSGA</sequence>